<feature type="chain" id="PRO_5041155515" evidence="1">
    <location>
        <begin position="21"/>
        <end position="125"/>
    </location>
</feature>
<evidence type="ECO:0000313" key="2">
    <source>
        <dbReference type="EMBL" id="KAJ5311351.1"/>
    </source>
</evidence>
<evidence type="ECO:0000256" key="1">
    <source>
        <dbReference type="SAM" id="SignalP"/>
    </source>
</evidence>
<organism evidence="2 3">
    <name type="scientific">Penicillium atrosanguineum</name>
    <dbReference type="NCBI Taxonomy" id="1132637"/>
    <lineage>
        <taxon>Eukaryota</taxon>
        <taxon>Fungi</taxon>
        <taxon>Dikarya</taxon>
        <taxon>Ascomycota</taxon>
        <taxon>Pezizomycotina</taxon>
        <taxon>Eurotiomycetes</taxon>
        <taxon>Eurotiomycetidae</taxon>
        <taxon>Eurotiales</taxon>
        <taxon>Aspergillaceae</taxon>
        <taxon>Penicillium</taxon>
    </lineage>
</organism>
<dbReference type="OrthoDB" id="3497702at2759"/>
<evidence type="ECO:0000313" key="3">
    <source>
        <dbReference type="Proteomes" id="UP001147746"/>
    </source>
</evidence>
<accession>A0A9W9HDQ2</accession>
<gene>
    <name evidence="2" type="ORF">N7476_007211</name>
</gene>
<dbReference type="AlphaFoldDB" id="A0A9W9HDQ2"/>
<dbReference type="Proteomes" id="UP001147746">
    <property type="component" value="Unassembled WGS sequence"/>
</dbReference>
<name>A0A9W9HDQ2_9EURO</name>
<comment type="caution">
    <text evidence="2">The sequence shown here is derived from an EMBL/GenBank/DDBJ whole genome shotgun (WGS) entry which is preliminary data.</text>
</comment>
<reference evidence="2" key="2">
    <citation type="journal article" date="2023" name="IMA Fungus">
        <title>Comparative genomic study of the Penicillium genus elucidates a diverse pangenome and 15 lateral gene transfer events.</title>
        <authorList>
            <person name="Petersen C."/>
            <person name="Sorensen T."/>
            <person name="Nielsen M.R."/>
            <person name="Sondergaard T.E."/>
            <person name="Sorensen J.L."/>
            <person name="Fitzpatrick D.A."/>
            <person name="Frisvad J.C."/>
            <person name="Nielsen K.L."/>
        </authorList>
    </citation>
    <scope>NUCLEOTIDE SEQUENCE</scope>
    <source>
        <strain evidence="2">IBT 21472</strain>
    </source>
</reference>
<reference evidence="2" key="1">
    <citation type="submission" date="2022-12" db="EMBL/GenBank/DDBJ databases">
        <authorList>
            <person name="Petersen C."/>
        </authorList>
    </citation>
    <scope>NUCLEOTIDE SEQUENCE</scope>
    <source>
        <strain evidence="2">IBT 21472</strain>
    </source>
</reference>
<dbReference type="EMBL" id="JAPZBO010000007">
    <property type="protein sequence ID" value="KAJ5311351.1"/>
    <property type="molecule type" value="Genomic_DNA"/>
</dbReference>
<keyword evidence="3" id="KW-1185">Reference proteome</keyword>
<feature type="signal peptide" evidence="1">
    <location>
        <begin position="1"/>
        <end position="20"/>
    </location>
</feature>
<proteinExistence type="predicted"/>
<protein>
    <submittedName>
        <fullName evidence="2">Uncharacterized protein</fullName>
    </submittedName>
</protein>
<sequence>MHFTNVAALALGLFASSGLAIPSWVKPATIQLANEQSGTSANVAVPVDGVKRPIQELWGHTAVAHEGLVFASSAMITAFQQTTVCEFTEGPRLDVKLDAEKTYASFGGGVRDLCAAYVVCKCEGM</sequence>
<keyword evidence="1" id="KW-0732">Signal</keyword>